<keyword evidence="1" id="KW-0472">Membrane</keyword>
<evidence type="ECO:0000256" key="1">
    <source>
        <dbReference type="SAM" id="Phobius"/>
    </source>
</evidence>
<dbReference type="Proteomes" id="UP000230179">
    <property type="component" value="Unassembled WGS sequence"/>
</dbReference>
<feature type="transmembrane region" description="Helical" evidence="1">
    <location>
        <begin position="40"/>
        <end position="60"/>
    </location>
</feature>
<proteinExistence type="predicted"/>
<protein>
    <submittedName>
        <fullName evidence="2">Uncharacterized protein</fullName>
    </submittedName>
</protein>
<organism evidence="2 3">
    <name type="scientific">Candidatus Kaiserbacteria bacterium CG10_big_fil_rev_8_21_14_0_10_56_12</name>
    <dbReference type="NCBI Taxonomy" id="1974611"/>
    <lineage>
        <taxon>Bacteria</taxon>
        <taxon>Candidatus Kaiseribacteriota</taxon>
    </lineage>
</organism>
<evidence type="ECO:0000313" key="3">
    <source>
        <dbReference type="Proteomes" id="UP000230179"/>
    </source>
</evidence>
<name>A0A2H0U9G3_9BACT</name>
<evidence type="ECO:0000313" key="2">
    <source>
        <dbReference type="EMBL" id="PIR83032.1"/>
    </source>
</evidence>
<dbReference type="EMBL" id="PFBL01000021">
    <property type="protein sequence ID" value="PIR83032.1"/>
    <property type="molecule type" value="Genomic_DNA"/>
</dbReference>
<sequence>MVILEVIGVGIFWVVWWFGSAFIAEQAADDKGAEKREVSSRVAAILVTIPVVVLPGYRLVG</sequence>
<accession>A0A2H0U9G3</accession>
<keyword evidence="1" id="KW-1133">Transmembrane helix</keyword>
<dbReference type="AlphaFoldDB" id="A0A2H0U9G3"/>
<reference evidence="3" key="1">
    <citation type="submission" date="2017-09" db="EMBL/GenBank/DDBJ databases">
        <title>Depth-based differentiation of microbial function through sediment-hosted aquifers and enrichment of novel symbionts in the deep terrestrial subsurface.</title>
        <authorList>
            <person name="Probst A.J."/>
            <person name="Ladd B."/>
            <person name="Jarett J.K."/>
            <person name="Geller-Mcgrath D.E."/>
            <person name="Sieber C.M.K."/>
            <person name="Emerson J.B."/>
            <person name="Anantharaman K."/>
            <person name="Thomas B.C."/>
            <person name="Malmstrom R."/>
            <person name="Stieglmeier M."/>
            <person name="Klingl A."/>
            <person name="Woyke T."/>
            <person name="Ryan C.M."/>
            <person name="Banfield J.F."/>
        </authorList>
    </citation>
    <scope>NUCLEOTIDE SEQUENCE [LARGE SCALE GENOMIC DNA]</scope>
</reference>
<gene>
    <name evidence="2" type="ORF">COU19_02610</name>
</gene>
<keyword evidence="1" id="KW-0812">Transmembrane</keyword>
<feature type="transmembrane region" description="Helical" evidence="1">
    <location>
        <begin position="6"/>
        <end position="28"/>
    </location>
</feature>
<comment type="caution">
    <text evidence="2">The sequence shown here is derived from an EMBL/GenBank/DDBJ whole genome shotgun (WGS) entry which is preliminary data.</text>
</comment>